<feature type="transmembrane region" description="Helical" evidence="5">
    <location>
        <begin position="219"/>
        <end position="243"/>
    </location>
</feature>
<keyword evidence="5" id="KW-1278">Translocase</keyword>
<keyword evidence="5" id="KW-0813">Transport</keyword>
<keyword evidence="2 5" id="KW-0812">Transmembrane</keyword>
<comment type="function">
    <text evidence="5">NDH-1 shuttles electrons from NADH, via FMN and iron-sulfur (Fe-S) centers, to quinones in the respiratory chain. The immediate electron acceptor for the enzyme in this species is believed to be a menaquinone. Couples the redox reaction to proton translocation (for every two electrons transferred, four hydrogen ions are translocated across the cytoplasmic membrane), and thus conserves the redox energy in a proton gradient.</text>
</comment>
<name>A0ABS4JW04_9FIRM</name>
<keyword evidence="3 5" id="KW-1133">Transmembrane helix</keyword>
<feature type="domain" description="NADH:quinone oxidoreductase/Mrp antiporter transmembrane" evidence="7">
    <location>
        <begin position="141"/>
        <end position="448"/>
    </location>
</feature>
<keyword evidence="5" id="KW-0874">Quinone</keyword>
<dbReference type="PANTHER" id="PTHR22773">
    <property type="entry name" value="NADH DEHYDROGENASE"/>
    <property type="match status" value="1"/>
</dbReference>
<evidence type="ECO:0000256" key="3">
    <source>
        <dbReference type="ARBA" id="ARBA00022989"/>
    </source>
</evidence>
<sequence>MTGAVSWSQLVNPSYIAVLPHLLITATLLVVMVVDFYVKEKRNLVWVTLGGVVLALASVWWSATDPTIQSAIAARRPLEYWGNMIIADGFTFFMNAVLLGIAALVILLSSDYVAKFLRGAYMEFYEIVLAVTLGMMFMVSSRDLLTIYIGLELSSISSYILAGILRKDAKSNEAGLKYFLTGSVASAVLLFGLSLIFGATGTTRLPEIAASLLGASPVVAAAGSALTPLLVTGMVFLIAGFAFKVAAVPMHLWAPDVYEGSATPVTAFFSVGPKGAAMAAILRVFVGGLGVAPYTERWTLIWAVVAAVSMTLGNLVALQQTNIKRMMAYSSIAQAGYILVGVAASGLQVAEGISSVLFYVMAYAVTNLGIFAVLTHMDQEGGWVAVDDFKGLANRNPMYAWALLLFFVSLIGIPPTVGFLGKVFLFQAAAEAGYVWLAVLMAINSVISVGYYYRVVKVMFLEKGDQPALQRSGPIGVTVVLSLVGVVLFTIFANPFVQWTAQSAALLK</sequence>
<feature type="transmembrane region" description="Helical" evidence="5">
    <location>
        <begin position="356"/>
        <end position="377"/>
    </location>
</feature>
<feature type="transmembrane region" description="Helical" evidence="5">
    <location>
        <begin position="474"/>
        <end position="493"/>
    </location>
</feature>
<evidence type="ECO:0000313" key="9">
    <source>
        <dbReference type="Proteomes" id="UP001519289"/>
    </source>
</evidence>
<dbReference type="InterPro" id="IPR010096">
    <property type="entry name" value="NADH-Q_OxRdtase_suN/2"/>
</dbReference>
<feature type="transmembrane region" description="Helical" evidence="5">
    <location>
        <begin position="120"/>
        <end position="139"/>
    </location>
</feature>
<keyword evidence="4 5" id="KW-0472">Membrane</keyword>
<comment type="similarity">
    <text evidence="5">Belongs to the complex I subunit 2 family.</text>
</comment>
<dbReference type="EC" id="7.1.1.-" evidence="5"/>
<evidence type="ECO:0000256" key="2">
    <source>
        <dbReference type="ARBA" id="ARBA00022692"/>
    </source>
</evidence>
<feature type="transmembrane region" description="Helical" evidence="5">
    <location>
        <begin position="145"/>
        <end position="166"/>
    </location>
</feature>
<dbReference type="EMBL" id="JAGGLG010000033">
    <property type="protein sequence ID" value="MBP2019689.1"/>
    <property type="molecule type" value="Genomic_DNA"/>
</dbReference>
<feature type="transmembrane region" description="Helical" evidence="5">
    <location>
        <begin position="15"/>
        <end position="37"/>
    </location>
</feature>
<evidence type="ECO:0000259" key="7">
    <source>
        <dbReference type="Pfam" id="PF00361"/>
    </source>
</evidence>
<dbReference type="NCBIfam" id="TIGR01770">
    <property type="entry name" value="NDH_I_N"/>
    <property type="match status" value="1"/>
</dbReference>
<feature type="transmembrane region" description="Helical" evidence="5">
    <location>
        <begin position="433"/>
        <end position="453"/>
    </location>
</feature>
<comment type="caution">
    <text evidence="8">The sequence shown here is derived from an EMBL/GenBank/DDBJ whole genome shotgun (WGS) entry which is preliminary data.</text>
</comment>
<evidence type="ECO:0000256" key="5">
    <source>
        <dbReference type="HAMAP-Rule" id="MF_00445"/>
    </source>
</evidence>
<proteinExistence type="inferred from homology"/>
<comment type="subcellular location">
    <subcellularLocation>
        <location evidence="5">Cell membrane</location>
        <topology evidence="5">Multi-pass membrane protein</topology>
    </subcellularLocation>
    <subcellularLocation>
        <location evidence="1">Endomembrane system</location>
        <topology evidence="1">Multi-pass membrane protein</topology>
    </subcellularLocation>
    <subcellularLocation>
        <location evidence="6">Membrane</location>
        <topology evidence="6">Multi-pass membrane protein</topology>
    </subcellularLocation>
</comment>
<dbReference type="RefSeq" id="WP_209467792.1">
    <property type="nucleotide sequence ID" value="NZ_JAGGLG010000033.1"/>
</dbReference>
<gene>
    <name evidence="5" type="primary">nuoN</name>
    <name evidence="8" type="ORF">J2Z79_003131</name>
</gene>
<organism evidence="8 9">
    <name type="scientific">Symbiobacterium terraclitae</name>
    <dbReference type="NCBI Taxonomy" id="557451"/>
    <lineage>
        <taxon>Bacteria</taxon>
        <taxon>Bacillati</taxon>
        <taxon>Bacillota</taxon>
        <taxon>Clostridia</taxon>
        <taxon>Eubacteriales</taxon>
        <taxon>Symbiobacteriaceae</taxon>
        <taxon>Symbiobacterium</taxon>
    </lineage>
</organism>
<dbReference type="Pfam" id="PF00361">
    <property type="entry name" value="Proton_antipo_M"/>
    <property type="match status" value="1"/>
</dbReference>
<dbReference type="PRINTS" id="PR01434">
    <property type="entry name" value="NADHDHGNASE5"/>
</dbReference>
<dbReference type="InterPro" id="IPR001750">
    <property type="entry name" value="ND/Mrp_TM"/>
</dbReference>
<comment type="subunit">
    <text evidence="5">NDH-1 is composed of 14 different subunits. Subunits NuoA, H, J, K, L, M, N constitute the membrane sector of the complex.</text>
</comment>
<keyword evidence="9" id="KW-1185">Reference proteome</keyword>
<comment type="catalytic activity">
    <reaction evidence="5">
        <text>a quinone + NADH + 5 H(+)(in) = a quinol + NAD(+) + 4 H(+)(out)</text>
        <dbReference type="Rhea" id="RHEA:57888"/>
        <dbReference type="ChEBI" id="CHEBI:15378"/>
        <dbReference type="ChEBI" id="CHEBI:24646"/>
        <dbReference type="ChEBI" id="CHEBI:57540"/>
        <dbReference type="ChEBI" id="CHEBI:57945"/>
        <dbReference type="ChEBI" id="CHEBI:132124"/>
    </reaction>
</comment>
<keyword evidence="5" id="KW-1003">Cell membrane</keyword>
<dbReference type="HAMAP" id="MF_00445">
    <property type="entry name" value="NDH1_NuoN_1"/>
    <property type="match status" value="1"/>
</dbReference>
<accession>A0ABS4JW04</accession>
<evidence type="ECO:0000313" key="8">
    <source>
        <dbReference type="EMBL" id="MBP2019689.1"/>
    </source>
</evidence>
<feature type="transmembrane region" description="Helical" evidence="5">
    <location>
        <begin position="178"/>
        <end position="199"/>
    </location>
</feature>
<feature type="transmembrane region" description="Helical" evidence="5">
    <location>
        <begin position="398"/>
        <end position="421"/>
    </location>
</feature>
<evidence type="ECO:0000256" key="1">
    <source>
        <dbReference type="ARBA" id="ARBA00004127"/>
    </source>
</evidence>
<protein>
    <recommendedName>
        <fullName evidence="5">NADH-quinone oxidoreductase subunit N</fullName>
        <ecNumber evidence="5">7.1.1.-</ecNumber>
    </recommendedName>
    <alternativeName>
        <fullName evidence="5">NADH dehydrogenase I subunit N</fullName>
    </alternativeName>
    <alternativeName>
        <fullName evidence="5">NDH-1 subunit N</fullName>
    </alternativeName>
</protein>
<reference evidence="8 9" key="1">
    <citation type="submission" date="2021-03" db="EMBL/GenBank/DDBJ databases">
        <title>Genomic Encyclopedia of Type Strains, Phase IV (KMG-IV): sequencing the most valuable type-strain genomes for metagenomic binning, comparative biology and taxonomic classification.</title>
        <authorList>
            <person name="Goeker M."/>
        </authorList>
    </citation>
    <scope>NUCLEOTIDE SEQUENCE [LARGE SCALE GENOMIC DNA]</scope>
    <source>
        <strain evidence="8 9">DSM 27138</strain>
    </source>
</reference>
<keyword evidence="5" id="KW-0520">NAD</keyword>
<evidence type="ECO:0000256" key="6">
    <source>
        <dbReference type="RuleBase" id="RU000320"/>
    </source>
</evidence>
<feature type="transmembrane region" description="Helical" evidence="5">
    <location>
        <begin position="300"/>
        <end position="317"/>
    </location>
</feature>
<dbReference type="Proteomes" id="UP001519289">
    <property type="component" value="Unassembled WGS sequence"/>
</dbReference>
<feature type="transmembrane region" description="Helical" evidence="5">
    <location>
        <begin position="44"/>
        <end position="63"/>
    </location>
</feature>
<feature type="transmembrane region" description="Helical" evidence="5">
    <location>
        <begin position="83"/>
        <end position="108"/>
    </location>
</feature>
<evidence type="ECO:0000256" key="4">
    <source>
        <dbReference type="ARBA" id="ARBA00023136"/>
    </source>
</evidence>